<comment type="caution">
    <text evidence="8">The sequence shown here is derived from an EMBL/GenBank/DDBJ whole genome shotgun (WGS) entry which is preliminary data.</text>
</comment>
<evidence type="ECO:0000256" key="1">
    <source>
        <dbReference type="ARBA" id="ARBA00004127"/>
    </source>
</evidence>
<feature type="transmembrane region" description="Helical" evidence="6">
    <location>
        <begin position="177"/>
        <end position="196"/>
    </location>
</feature>
<dbReference type="PANTHER" id="PTHR32322:SF2">
    <property type="entry name" value="EAMA DOMAIN-CONTAINING PROTEIN"/>
    <property type="match status" value="1"/>
</dbReference>
<dbReference type="InterPro" id="IPR000620">
    <property type="entry name" value="EamA_dom"/>
</dbReference>
<name>A0A9X9SI81_STRDY</name>
<dbReference type="GO" id="GO:0016020">
    <property type="term" value="C:membrane"/>
    <property type="evidence" value="ECO:0007669"/>
    <property type="project" value="UniProtKB-SubCell"/>
</dbReference>
<keyword evidence="3 6" id="KW-0812">Transmembrane</keyword>
<feature type="transmembrane region" description="Helical" evidence="6">
    <location>
        <begin position="31"/>
        <end position="51"/>
    </location>
</feature>
<dbReference type="InterPro" id="IPR037185">
    <property type="entry name" value="EmrE-like"/>
</dbReference>
<feature type="transmembrane region" description="Helical" evidence="6">
    <location>
        <begin position="57"/>
        <end position="77"/>
    </location>
</feature>
<comment type="subcellular location">
    <subcellularLocation>
        <location evidence="1">Endomembrane system</location>
        <topology evidence="1">Multi-pass membrane protein</topology>
    </subcellularLocation>
</comment>
<feature type="domain" description="EamA" evidence="7">
    <location>
        <begin position="179"/>
        <end position="312"/>
    </location>
</feature>
<feature type="transmembrane region" description="Helical" evidence="6">
    <location>
        <begin position="153"/>
        <end position="171"/>
    </location>
</feature>
<dbReference type="Proteomes" id="UP000373301">
    <property type="component" value="Unassembled WGS sequence"/>
</dbReference>
<keyword evidence="4 6" id="KW-1133">Transmembrane helix</keyword>
<feature type="domain" description="EamA" evidence="7">
    <location>
        <begin position="28"/>
        <end position="165"/>
    </location>
</feature>
<organism evidence="8 9">
    <name type="scientific">Streptococcus dysgalactiae</name>
    <dbReference type="NCBI Taxonomy" id="1334"/>
    <lineage>
        <taxon>Bacteria</taxon>
        <taxon>Bacillati</taxon>
        <taxon>Bacillota</taxon>
        <taxon>Bacilli</taxon>
        <taxon>Lactobacillales</taxon>
        <taxon>Streptococcaceae</taxon>
        <taxon>Streptococcus</taxon>
    </lineage>
</organism>
<accession>A0A9X9SI81</accession>
<feature type="transmembrane region" description="Helical" evidence="6">
    <location>
        <begin position="121"/>
        <end position="141"/>
    </location>
</feature>
<evidence type="ECO:0000256" key="4">
    <source>
        <dbReference type="ARBA" id="ARBA00022989"/>
    </source>
</evidence>
<dbReference type="AlphaFoldDB" id="A0A9X9SI81"/>
<gene>
    <name evidence="8" type="primary">yicL</name>
    <name evidence="8" type="ORF">NCTC7982_00861</name>
</gene>
<evidence type="ECO:0000256" key="5">
    <source>
        <dbReference type="ARBA" id="ARBA00023136"/>
    </source>
</evidence>
<sequence>MDYQSFSNYAKMVGDEAEKGDSMSKTVKGSLMVLLAGIAWGISGVSGQYLMAHGMDVHLLTSLRLMISGVVLTALVLWRHKEKVIALVTTKKHFKELLIYSLLGLGLNQYAYLMAIRYSNAGTATVLQYLSPILVLIFVSATAKRLPTITESLAILLAILGTVIMACHGELSHLAISPIGLFWGIFSALTYAYCVIKPVNMIKTWGSLIVIGLAMLMGGVVFPIVTRAWRYPLMLTAGNLVALIGIIGIGTIFAYTFFLKGASLIGPVKATLLASIEPVASVFFAIVLMKELFYVIDLLGMALILVAVLLISFRDLLLYQKERRLLKAVKRQKRF</sequence>
<evidence type="ECO:0000256" key="3">
    <source>
        <dbReference type="ARBA" id="ARBA00022692"/>
    </source>
</evidence>
<keyword evidence="5 6" id="KW-0472">Membrane</keyword>
<dbReference type="EMBL" id="CABEIM010000003">
    <property type="protein sequence ID" value="VTS79236.1"/>
    <property type="molecule type" value="Genomic_DNA"/>
</dbReference>
<proteinExistence type="inferred from homology"/>
<feature type="transmembrane region" description="Helical" evidence="6">
    <location>
        <begin position="270"/>
        <end position="288"/>
    </location>
</feature>
<evidence type="ECO:0000313" key="8">
    <source>
        <dbReference type="EMBL" id="VTS79236.1"/>
    </source>
</evidence>
<feature type="transmembrane region" description="Helical" evidence="6">
    <location>
        <begin position="208"/>
        <end position="225"/>
    </location>
</feature>
<evidence type="ECO:0000256" key="2">
    <source>
        <dbReference type="ARBA" id="ARBA00007362"/>
    </source>
</evidence>
<dbReference type="PANTHER" id="PTHR32322">
    <property type="entry name" value="INNER MEMBRANE TRANSPORTER"/>
    <property type="match status" value="1"/>
</dbReference>
<feature type="transmembrane region" description="Helical" evidence="6">
    <location>
        <begin position="237"/>
        <end position="258"/>
    </location>
</feature>
<evidence type="ECO:0000256" key="6">
    <source>
        <dbReference type="SAM" id="Phobius"/>
    </source>
</evidence>
<dbReference type="InterPro" id="IPR050638">
    <property type="entry name" value="AA-Vitamin_Transporters"/>
</dbReference>
<dbReference type="Pfam" id="PF00892">
    <property type="entry name" value="EamA"/>
    <property type="match status" value="2"/>
</dbReference>
<evidence type="ECO:0000259" key="7">
    <source>
        <dbReference type="Pfam" id="PF00892"/>
    </source>
</evidence>
<dbReference type="SUPFAM" id="SSF103481">
    <property type="entry name" value="Multidrug resistance efflux transporter EmrE"/>
    <property type="match status" value="2"/>
</dbReference>
<reference evidence="8 9" key="1">
    <citation type="submission" date="2019-05" db="EMBL/GenBank/DDBJ databases">
        <authorList>
            <consortium name="Pathogen Informatics"/>
        </authorList>
    </citation>
    <scope>NUCLEOTIDE SEQUENCE [LARGE SCALE GENOMIC DNA]</scope>
    <source>
        <strain evidence="8 9">NCTC7982</strain>
    </source>
</reference>
<feature type="transmembrane region" description="Helical" evidence="6">
    <location>
        <begin position="294"/>
        <end position="317"/>
    </location>
</feature>
<comment type="similarity">
    <text evidence="2">Belongs to the EamA transporter family.</text>
</comment>
<protein>
    <submittedName>
        <fullName evidence="8">Drug/metabolite transporter superfamily protein</fullName>
    </submittedName>
</protein>
<evidence type="ECO:0000313" key="9">
    <source>
        <dbReference type="Proteomes" id="UP000373301"/>
    </source>
</evidence>
<feature type="transmembrane region" description="Helical" evidence="6">
    <location>
        <begin position="97"/>
        <end position="115"/>
    </location>
</feature>